<dbReference type="EMBL" id="JBHSWN010000001">
    <property type="protein sequence ID" value="MFC6789144.1"/>
    <property type="molecule type" value="Genomic_DNA"/>
</dbReference>
<comment type="caution">
    <text evidence="1">The sequence shown here is derived from an EMBL/GenBank/DDBJ whole genome shotgun (WGS) entry which is preliminary data.</text>
</comment>
<proteinExistence type="predicted"/>
<dbReference type="Proteomes" id="UP001596292">
    <property type="component" value="Unassembled WGS sequence"/>
</dbReference>
<organism evidence="1 2">
    <name type="scientific">Methylobacterium komagatae</name>
    <dbReference type="NCBI Taxonomy" id="374425"/>
    <lineage>
        <taxon>Bacteria</taxon>
        <taxon>Pseudomonadati</taxon>
        <taxon>Pseudomonadota</taxon>
        <taxon>Alphaproteobacteria</taxon>
        <taxon>Hyphomicrobiales</taxon>
        <taxon>Methylobacteriaceae</taxon>
        <taxon>Methylobacterium</taxon>
    </lineage>
</organism>
<evidence type="ECO:0000313" key="2">
    <source>
        <dbReference type="Proteomes" id="UP001596292"/>
    </source>
</evidence>
<evidence type="ECO:0000313" key="1">
    <source>
        <dbReference type="EMBL" id="MFC6789144.1"/>
    </source>
</evidence>
<reference evidence="2" key="1">
    <citation type="journal article" date="2019" name="Int. J. Syst. Evol. Microbiol.">
        <title>The Global Catalogue of Microorganisms (GCM) 10K type strain sequencing project: providing services to taxonomists for standard genome sequencing and annotation.</title>
        <authorList>
            <consortium name="The Broad Institute Genomics Platform"/>
            <consortium name="The Broad Institute Genome Sequencing Center for Infectious Disease"/>
            <person name="Wu L."/>
            <person name="Ma J."/>
        </authorList>
    </citation>
    <scope>NUCLEOTIDE SEQUENCE [LARGE SCALE GENOMIC DNA]</scope>
    <source>
        <strain evidence="2">CCUG 48316</strain>
    </source>
</reference>
<keyword evidence="2" id="KW-1185">Reference proteome</keyword>
<dbReference type="RefSeq" id="WP_378967868.1">
    <property type="nucleotide sequence ID" value="NZ_JBHSWN010000001.1"/>
</dbReference>
<protein>
    <submittedName>
        <fullName evidence="1">Uncharacterized protein</fullName>
    </submittedName>
</protein>
<sequence length="71" mass="7395">MNYTVTARCAVGRRDHRHATLLSALDQAMSLSAAGLADVAIVDGDGRSVTPSVLYRSLFGPRPAAPAKEAA</sequence>
<name>A0ABW2BFM4_9HYPH</name>
<accession>A0ABW2BFM4</accession>
<gene>
    <name evidence="1" type="ORF">ACFQE0_05575</name>
</gene>